<name>A0ABU3X4R6_9BACI</name>
<sequence>MFNVFKKKQKREETTQYSLVIITEKLMEDSVYDEVLNRFDDHVGNIGFSGNLTRGVDRSVYIQKIEDHINITAYPEPFFVIVRIDFEEIKEKEKALEKKHKWKKFFDTIPLTEYITIYDEVHTKPENIVFHTGDMDEAIAFLKEQEHTLDN</sequence>
<dbReference type="EMBL" id="JAWJBA010000001">
    <property type="protein sequence ID" value="MDV2682886.1"/>
    <property type="molecule type" value="Genomic_DNA"/>
</dbReference>
<accession>A0ABU3X4R6</accession>
<gene>
    <name evidence="1" type="ORF">RYX56_00715</name>
</gene>
<dbReference type="Proteomes" id="UP001287282">
    <property type="component" value="Unassembled WGS sequence"/>
</dbReference>
<evidence type="ECO:0000313" key="2">
    <source>
        <dbReference type="Proteomes" id="UP001287282"/>
    </source>
</evidence>
<organism evidence="1 2">
    <name type="scientific">Alkalihalophilus lindianensis</name>
    <dbReference type="NCBI Taxonomy" id="1630542"/>
    <lineage>
        <taxon>Bacteria</taxon>
        <taxon>Bacillati</taxon>
        <taxon>Bacillota</taxon>
        <taxon>Bacilli</taxon>
        <taxon>Bacillales</taxon>
        <taxon>Bacillaceae</taxon>
        <taxon>Alkalihalophilus</taxon>
    </lineage>
</organism>
<comment type="caution">
    <text evidence="1">The sequence shown here is derived from an EMBL/GenBank/DDBJ whole genome shotgun (WGS) entry which is preliminary data.</text>
</comment>
<dbReference type="RefSeq" id="WP_317120220.1">
    <property type="nucleotide sequence ID" value="NZ_JAWJBA010000001.1"/>
</dbReference>
<evidence type="ECO:0000313" key="1">
    <source>
        <dbReference type="EMBL" id="MDV2682886.1"/>
    </source>
</evidence>
<keyword evidence="2" id="KW-1185">Reference proteome</keyword>
<proteinExistence type="predicted"/>
<reference evidence="1 2" key="1">
    <citation type="submission" date="2023-10" db="EMBL/GenBank/DDBJ databases">
        <title>Screening of Alkalihalobacillus lindianensis BZ-TG-R113 and Its Alleviation of Salt Stress on Rapeseed Growth.</title>
        <authorList>
            <person name="Zhao B."/>
            <person name="Guo T."/>
        </authorList>
    </citation>
    <scope>NUCLEOTIDE SEQUENCE [LARGE SCALE GENOMIC DNA]</scope>
    <source>
        <strain evidence="1 2">BZ-TG-R113</strain>
    </source>
</reference>
<protein>
    <submittedName>
        <fullName evidence="1">Uncharacterized protein</fullName>
    </submittedName>
</protein>